<dbReference type="InterPro" id="IPR012296">
    <property type="entry name" value="Nuclease_put_TT1808"/>
</dbReference>
<accession>A0A1V2ZWC3</accession>
<dbReference type="InterPro" id="IPR008538">
    <property type="entry name" value="Uma2"/>
</dbReference>
<dbReference type="OrthoDB" id="461333at2"/>
<keyword evidence="3" id="KW-1185">Reference proteome</keyword>
<comment type="caution">
    <text evidence="2">The sequence shown here is derived from an EMBL/GenBank/DDBJ whole genome shotgun (WGS) entry which is preliminary data.</text>
</comment>
<dbReference type="Pfam" id="PF05685">
    <property type="entry name" value="Uma2"/>
    <property type="match status" value="1"/>
</dbReference>
<evidence type="ECO:0000313" key="2">
    <source>
        <dbReference type="EMBL" id="OOC09437.1"/>
    </source>
</evidence>
<reference evidence="2 3" key="1">
    <citation type="submission" date="2017-02" db="EMBL/GenBank/DDBJ databases">
        <title>Genomic diversity within the haloalkaliphilic genus Thioalkalivibrio.</title>
        <authorList>
            <person name="Ahn A.-C."/>
            <person name="Meier-Kolthoff J."/>
            <person name="Overmars L."/>
            <person name="Richter M."/>
            <person name="Woyke T."/>
            <person name="Sorokin D.Y."/>
            <person name="Muyzer G."/>
        </authorList>
    </citation>
    <scope>NUCLEOTIDE SEQUENCE [LARGE SCALE GENOMIC DNA]</scope>
    <source>
        <strain evidence="2 3">HL17</strain>
    </source>
</reference>
<dbReference type="Proteomes" id="UP000189177">
    <property type="component" value="Unassembled WGS sequence"/>
</dbReference>
<dbReference type="Gene3D" id="3.90.1570.10">
    <property type="entry name" value="tt1808, chain A"/>
    <property type="match status" value="1"/>
</dbReference>
<sequence length="184" mass="21369">MEAAHYREHYTVDDYRLWEGDWELIDGVPLAMVPSPGITHQRLAGKIFTQLSGVLDDCPRCEALFEIDVEFSRDTVVRPDVLVLCQPPEGERLTRAPEWIFEILSPHTARRDEEAKFRLYCDEGVSHYVLVYPDARKAKVYRLVDGAYRKVGDFRDERHRFELPDCAVDFDFERLWDGNHAPAG</sequence>
<dbReference type="PANTHER" id="PTHR36558:SF1">
    <property type="entry name" value="RESTRICTION ENDONUCLEASE DOMAIN-CONTAINING PROTEIN-RELATED"/>
    <property type="match status" value="1"/>
</dbReference>
<dbReference type="EMBL" id="MUZR01000050">
    <property type="protein sequence ID" value="OOC09437.1"/>
    <property type="molecule type" value="Genomic_DNA"/>
</dbReference>
<gene>
    <name evidence="2" type="ORF">B1A74_11160</name>
</gene>
<dbReference type="RefSeq" id="WP_077244692.1">
    <property type="nucleotide sequence ID" value="NZ_MUZR01000050.1"/>
</dbReference>
<protein>
    <recommendedName>
        <fullName evidence="1">Putative restriction endonuclease domain-containing protein</fullName>
    </recommendedName>
</protein>
<organism evidence="2 3">
    <name type="scientific">Thioalkalivibrio halophilus</name>
    <dbReference type="NCBI Taxonomy" id="252474"/>
    <lineage>
        <taxon>Bacteria</taxon>
        <taxon>Pseudomonadati</taxon>
        <taxon>Pseudomonadota</taxon>
        <taxon>Gammaproteobacteria</taxon>
        <taxon>Chromatiales</taxon>
        <taxon>Ectothiorhodospiraceae</taxon>
        <taxon>Thioalkalivibrio</taxon>
    </lineage>
</organism>
<proteinExistence type="predicted"/>
<dbReference type="AlphaFoldDB" id="A0A1V2ZWC3"/>
<name>A0A1V2ZWC3_9GAMM</name>
<dbReference type="CDD" id="cd06260">
    <property type="entry name" value="DUF820-like"/>
    <property type="match status" value="1"/>
</dbReference>
<evidence type="ECO:0000313" key="3">
    <source>
        <dbReference type="Proteomes" id="UP000189177"/>
    </source>
</evidence>
<dbReference type="STRING" id="252474.B1A74_11160"/>
<dbReference type="InterPro" id="IPR011335">
    <property type="entry name" value="Restrct_endonuc-II-like"/>
</dbReference>
<dbReference type="SUPFAM" id="SSF52980">
    <property type="entry name" value="Restriction endonuclease-like"/>
    <property type="match status" value="1"/>
</dbReference>
<evidence type="ECO:0000259" key="1">
    <source>
        <dbReference type="Pfam" id="PF05685"/>
    </source>
</evidence>
<dbReference type="PANTHER" id="PTHR36558">
    <property type="entry name" value="GLR1098 PROTEIN"/>
    <property type="match status" value="1"/>
</dbReference>
<feature type="domain" description="Putative restriction endonuclease" evidence="1">
    <location>
        <begin position="13"/>
        <end position="155"/>
    </location>
</feature>